<dbReference type="EMBL" id="JACYTN010000001">
    <property type="protein sequence ID" value="MBD8496922.1"/>
    <property type="molecule type" value="Genomic_DNA"/>
</dbReference>
<dbReference type="InterPro" id="IPR016181">
    <property type="entry name" value="Acyl_CoA_acyltransferase"/>
</dbReference>
<reference evidence="2 3" key="1">
    <citation type="submission" date="2020-09" db="EMBL/GenBank/DDBJ databases">
        <title>Paenibacillus sp. CAU 1523 isolated from sand of Haeundae Beach.</title>
        <authorList>
            <person name="Kim W."/>
        </authorList>
    </citation>
    <scope>NUCLEOTIDE SEQUENCE [LARGE SCALE GENOMIC DNA]</scope>
    <source>
        <strain evidence="2 3">CAU 1523</strain>
    </source>
</reference>
<accession>A0ABR9AS21</accession>
<dbReference type="Proteomes" id="UP000634529">
    <property type="component" value="Unassembled WGS sequence"/>
</dbReference>
<comment type="caution">
    <text evidence="2">The sequence shown here is derived from an EMBL/GenBank/DDBJ whole genome shotgun (WGS) entry which is preliminary data.</text>
</comment>
<evidence type="ECO:0000313" key="2">
    <source>
        <dbReference type="EMBL" id="MBD8496922.1"/>
    </source>
</evidence>
<dbReference type="Gene3D" id="3.40.630.30">
    <property type="match status" value="1"/>
</dbReference>
<dbReference type="PROSITE" id="PS51186">
    <property type="entry name" value="GNAT"/>
    <property type="match status" value="1"/>
</dbReference>
<evidence type="ECO:0000259" key="1">
    <source>
        <dbReference type="PROSITE" id="PS51186"/>
    </source>
</evidence>
<dbReference type="SUPFAM" id="SSF55729">
    <property type="entry name" value="Acyl-CoA N-acyltransferases (Nat)"/>
    <property type="match status" value="1"/>
</dbReference>
<sequence length="275" mass="31449">MIYQLDKNDYHKVKPLVRTKEEIDNVSLNGVINGTNLGNIYVDNVEHPQSALVDATGTTCYFIGDPENESFSNHLKDCIEIQLRASCEELGGTHFIAVVFSEAWEKVLERAIAHRDYEPDYESCFELDREQFEASKRDYASLSSAYTLKPIDKEIIENDPDDTILEGLEEFWESTDDFLAQGEGYCILQGNEIISYCYSCYVDGNSHEITVETCDEELQNKGLATLVSQAYIEHCLSKGINPKWSTFETNEASVKLADKLGYRYSYKLKTYEFEY</sequence>
<gene>
    <name evidence="2" type="ORF">IFO66_01250</name>
</gene>
<feature type="domain" description="N-acetyltransferase" evidence="1">
    <location>
        <begin position="112"/>
        <end position="275"/>
    </location>
</feature>
<proteinExistence type="predicted"/>
<evidence type="ECO:0000313" key="3">
    <source>
        <dbReference type="Proteomes" id="UP000634529"/>
    </source>
</evidence>
<dbReference type="PANTHER" id="PTHR31143:SF2">
    <property type="entry name" value="FR47-LIKE DOMAIN-CONTAINING PROTEIN-RELATED"/>
    <property type="match status" value="1"/>
</dbReference>
<dbReference type="InterPro" id="IPR027365">
    <property type="entry name" value="GNAT_acetyltra_YdfB-like"/>
</dbReference>
<keyword evidence="3" id="KW-1185">Reference proteome</keyword>
<protein>
    <submittedName>
        <fullName evidence="2">GNAT family N-acetyltransferase</fullName>
    </submittedName>
</protein>
<dbReference type="Pfam" id="PF12746">
    <property type="entry name" value="GNAT_acetyltran"/>
    <property type="match status" value="1"/>
</dbReference>
<dbReference type="InterPro" id="IPR000182">
    <property type="entry name" value="GNAT_dom"/>
</dbReference>
<dbReference type="PANTHER" id="PTHR31143">
    <property type="match status" value="1"/>
</dbReference>
<dbReference type="RefSeq" id="WP_192023395.1">
    <property type="nucleotide sequence ID" value="NZ_JACYTN010000001.1"/>
</dbReference>
<name>A0ABR9AS21_9BACL</name>
<organism evidence="2 3">
    <name type="scientific">Paenibacillus arenosi</name>
    <dbReference type="NCBI Taxonomy" id="2774142"/>
    <lineage>
        <taxon>Bacteria</taxon>
        <taxon>Bacillati</taxon>
        <taxon>Bacillota</taxon>
        <taxon>Bacilli</taxon>
        <taxon>Bacillales</taxon>
        <taxon>Paenibacillaceae</taxon>
        <taxon>Paenibacillus</taxon>
    </lineage>
</organism>